<sequence length="170" mass="19617">MPKKKSLFISLIIFICLFLLLIGNYYSSKNFYNILDNNEKVKAKVEFTTPILNQEPYQQFNIMLQNGDTVLLGGEKEKRLSLKKGDRISVEIEGRPILGQSESEKYVTDKALNVELIKSNIVNDNVKHDDLKSPKDDIMLEVLEDGKYYIAVTNFSTNYFFVESIKYGRE</sequence>
<name>A0A6N7Y0Z1_9FIRM</name>
<keyword evidence="3" id="KW-1185">Reference proteome</keyword>
<protein>
    <submittedName>
        <fullName evidence="2">Uncharacterized protein</fullName>
    </submittedName>
</protein>
<evidence type="ECO:0000313" key="2">
    <source>
        <dbReference type="EMBL" id="MSU02405.1"/>
    </source>
</evidence>
<keyword evidence="1" id="KW-1133">Transmembrane helix</keyword>
<proteinExistence type="predicted"/>
<dbReference type="AlphaFoldDB" id="A0A6N7Y0Z1"/>
<accession>A0A6N7Y0Z1</accession>
<gene>
    <name evidence="2" type="ORF">FYJ83_13145</name>
</gene>
<keyword evidence="1" id="KW-0472">Membrane</keyword>
<dbReference type="RefSeq" id="WP_154441236.1">
    <property type="nucleotide sequence ID" value="NZ_JAHLPJ010000001.1"/>
</dbReference>
<dbReference type="EMBL" id="VUNQ01000032">
    <property type="protein sequence ID" value="MSU02405.1"/>
    <property type="molecule type" value="Genomic_DNA"/>
</dbReference>
<keyword evidence="1" id="KW-0812">Transmembrane</keyword>
<evidence type="ECO:0000313" key="3">
    <source>
        <dbReference type="Proteomes" id="UP000469523"/>
    </source>
</evidence>
<feature type="transmembrane region" description="Helical" evidence="1">
    <location>
        <begin position="7"/>
        <end position="26"/>
    </location>
</feature>
<organism evidence="2 3">
    <name type="scientific">Tissierella pigra</name>
    <dbReference type="NCBI Taxonomy" id="2607614"/>
    <lineage>
        <taxon>Bacteria</taxon>
        <taxon>Bacillati</taxon>
        <taxon>Bacillota</taxon>
        <taxon>Tissierellia</taxon>
        <taxon>Tissierellales</taxon>
        <taxon>Tissierellaceae</taxon>
        <taxon>Tissierella</taxon>
    </lineage>
</organism>
<reference evidence="2 3" key="1">
    <citation type="submission" date="2019-09" db="EMBL/GenBank/DDBJ databases">
        <title>In-depth cultivation of the pig gut microbiome towards novel bacterial diversity and tailored functional studies.</title>
        <authorList>
            <person name="Wylensek D."/>
            <person name="Hitch T.C.A."/>
            <person name="Clavel T."/>
        </authorList>
    </citation>
    <scope>NUCLEOTIDE SEQUENCE [LARGE SCALE GENOMIC DNA]</scope>
    <source>
        <strain evidence="2 3">WCA3-693-APC-4?</strain>
    </source>
</reference>
<dbReference type="Proteomes" id="UP000469523">
    <property type="component" value="Unassembled WGS sequence"/>
</dbReference>
<evidence type="ECO:0000256" key="1">
    <source>
        <dbReference type="SAM" id="Phobius"/>
    </source>
</evidence>
<comment type="caution">
    <text evidence="2">The sequence shown here is derived from an EMBL/GenBank/DDBJ whole genome shotgun (WGS) entry which is preliminary data.</text>
</comment>